<protein>
    <submittedName>
        <fullName evidence="1">Uncharacterized protein</fullName>
    </submittedName>
</protein>
<proteinExistence type="predicted"/>
<gene>
    <name evidence="1" type="ORF">NM208_g1569</name>
</gene>
<dbReference type="Proteomes" id="UP001148629">
    <property type="component" value="Unassembled WGS sequence"/>
</dbReference>
<reference evidence="1" key="1">
    <citation type="submission" date="2022-08" db="EMBL/GenBank/DDBJ databases">
        <title>Genome Sequence of Fusarium decemcellulare.</title>
        <authorList>
            <person name="Buettner E."/>
        </authorList>
    </citation>
    <scope>NUCLEOTIDE SEQUENCE</scope>
    <source>
        <strain evidence="1">Babe19</strain>
    </source>
</reference>
<dbReference type="EMBL" id="JANRMS010000083">
    <property type="protein sequence ID" value="KAJ3547329.1"/>
    <property type="molecule type" value="Genomic_DNA"/>
</dbReference>
<evidence type="ECO:0000313" key="1">
    <source>
        <dbReference type="EMBL" id="KAJ3547329.1"/>
    </source>
</evidence>
<comment type="caution">
    <text evidence="1">The sequence shown here is derived from an EMBL/GenBank/DDBJ whole genome shotgun (WGS) entry which is preliminary data.</text>
</comment>
<keyword evidence="2" id="KW-1185">Reference proteome</keyword>
<accession>A0ACC1SVF9</accession>
<organism evidence="1 2">
    <name type="scientific">Fusarium decemcellulare</name>
    <dbReference type="NCBI Taxonomy" id="57161"/>
    <lineage>
        <taxon>Eukaryota</taxon>
        <taxon>Fungi</taxon>
        <taxon>Dikarya</taxon>
        <taxon>Ascomycota</taxon>
        <taxon>Pezizomycotina</taxon>
        <taxon>Sordariomycetes</taxon>
        <taxon>Hypocreomycetidae</taxon>
        <taxon>Hypocreales</taxon>
        <taxon>Nectriaceae</taxon>
        <taxon>Fusarium</taxon>
        <taxon>Fusarium decemcellulare species complex</taxon>
    </lineage>
</organism>
<sequence length="544" mass="59296">MADMREREQPSPTKATYVGEEKKTFEVDDARSTISVSAGHATLPSNLDGTTDLSFWTAVRTWPFASLWSLMFSSTMILVAYGPAWIAQLFALPAFTSRFGFEYGEEYVISAQWQSALSACSMLGQLLGAPGIAIMMDKFGRKSAFMFALILGAACVFVQFFSSSLSVLVAGTLLVGLSLGCFSVICLTYSMEVAPLQLRGILGGLYSFGIITGPLLSVAVAQATVNMSSAWAYRIGFAIQWAWPVMLFPLSLFAPESPVWLIRKGRIAEAGAALARLAVKGYDVRPDLSQIIIVDREERVLDKNTSYQEIFKGPNLRRTTIACVCYCTIITTGNALANSSAFYMILGGVDAKTGFFWSLGCGLAALLGAFASLGILAKLRRRPIYIWSQLASAILLFVIGFVQLAPDYYEKHDAIFGQGALMVLWNVVYGAAISPISTVIMGEVPSNALRPKTVAFSTMVQQVMVLLVLVINPYLLNPEFAHLQGYVGFIAGASGLVTTVWIFFFVPETSLPIQKLDLLFRFEVGTRHFTTYKVAELEGRASSL</sequence>
<name>A0ACC1SVF9_9HYPO</name>
<evidence type="ECO:0000313" key="2">
    <source>
        <dbReference type="Proteomes" id="UP001148629"/>
    </source>
</evidence>